<evidence type="ECO:0000256" key="1">
    <source>
        <dbReference type="ARBA" id="ARBA00004651"/>
    </source>
</evidence>
<dbReference type="GO" id="GO:0043952">
    <property type="term" value="P:protein transport by the Sec complex"/>
    <property type="evidence" value="ECO:0007669"/>
    <property type="project" value="UniProtKB-UniRule"/>
</dbReference>
<keyword evidence="8 9" id="KW-0472">Membrane</keyword>
<evidence type="ECO:0000313" key="14">
    <source>
        <dbReference type="Proteomes" id="UP000275925"/>
    </source>
</evidence>
<evidence type="ECO:0000256" key="2">
    <source>
        <dbReference type="ARBA" id="ARBA00022448"/>
    </source>
</evidence>
<evidence type="ECO:0000256" key="5">
    <source>
        <dbReference type="ARBA" id="ARBA00022927"/>
    </source>
</evidence>
<dbReference type="PANTHER" id="PTHR30081">
    <property type="entry name" value="PROTEIN-EXPORT MEMBRANE PROTEIN SEC"/>
    <property type="match status" value="1"/>
</dbReference>
<evidence type="ECO:0000256" key="8">
    <source>
        <dbReference type="ARBA" id="ARBA00023136"/>
    </source>
</evidence>
<evidence type="ECO:0000313" key="13">
    <source>
        <dbReference type="EMBL" id="GBR75538.1"/>
    </source>
</evidence>
<keyword evidence="7 9" id="KW-0811">Translocation</keyword>
<organism evidence="13 14">
    <name type="scientific">Candidatus Termititenax persephonae</name>
    <dbReference type="NCBI Taxonomy" id="2218525"/>
    <lineage>
        <taxon>Bacteria</taxon>
        <taxon>Bacillati</taxon>
        <taxon>Candidatus Margulisiibacteriota</taxon>
        <taxon>Candidatus Termititenacia</taxon>
        <taxon>Candidatus Termititenacales</taxon>
        <taxon>Candidatus Termititenacaceae</taxon>
        <taxon>Candidatus Termititenax</taxon>
    </lineage>
</organism>
<dbReference type="NCBIfam" id="TIGR00916">
    <property type="entry name" value="2A0604s01"/>
    <property type="match status" value="1"/>
</dbReference>
<keyword evidence="3 9" id="KW-1003">Cell membrane</keyword>
<dbReference type="GO" id="GO:0015450">
    <property type="term" value="F:protein-transporting ATPase activity"/>
    <property type="evidence" value="ECO:0007669"/>
    <property type="project" value="InterPro"/>
</dbReference>
<dbReference type="GO" id="GO:0006605">
    <property type="term" value="P:protein targeting"/>
    <property type="evidence" value="ECO:0007669"/>
    <property type="project" value="UniProtKB-UniRule"/>
</dbReference>
<dbReference type="PANTHER" id="PTHR30081:SF1">
    <property type="entry name" value="PROTEIN TRANSLOCASE SUBUNIT SECD"/>
    <property type="match status" value="1"/>
</dbReference>
<dbReference type="AlphaFoldDB" id="A0A388TFW4"/>
<evidence type="ECO:0000259" key="10">
    <source>
        <dbReference type="Pfam" id="PF02355"/>
    </source>
</evidence>
<feature type="transmembrane region" description="Helical" evidence="9">
    <location>
        <begin position="305"/>
        <end position="325"/>
    </location>
</feature>
<evidence type="ECO:0000256" key="4">
    <source>
        <dbReference type="ARBA" id="ARBA00022692"/>
    </source>
</evidence>
<feature type="transmembrane region" description="Helical" evidence="9">
    <location>
        <begin position="277"/>
        <end position="298"/>
    </location>
</feature>
<dbReference type="SUPFAM" id="SSF82866">
    <property type="entry name" value="Multidrug efflux transporter AcrB transmembrane domain"/>
    <property type="match status" value="1"/>
</dbReference>
<evidence type="ECO:0000259" key="11">
    <source>
        <dbReference type="Pfam" id="PF21760"/>
    </source>
</evidence>
<feature type="transmembrane region" description="Helical" evidence="9">
    <location>
        <begin position="331"/>
        <end position="351"/>
    </location>
</feature>
<gene>
    <name evidence="9 13" type="primary">secD</name>
    <name evidence="13" type="ORF">NO2_0201</name>
</gene>
<dbReference type="Gene3D" id="3.30.70.3400">
    <property type="match status" value="1"/>
</dbReference>
<feature type="domain" description="SecDF P1 head subdomain" evidence="12">
    <location>
        <begin position="157"/>
        <end position="259"/>
    </location>
</feature>
<dbReference type="InterPro" id="IPR048631">
    <property type="entry name" value="SecD_1st"/>
</dbReference>
<dbReference type="InterPro" id="IPR022645">
    <property type="entry name" value="SecD/SecF_bac"/>
</dbReference>
<dbReference type="InterPro" id="IPR054384">
    <property type="entry name" value="SecDF_P1_head"/>
</dbReference>
<dbReference type="InterPro" id="IPR022646">
    <property type="entry name" value="SecD/SecF_CS"/>
</dbReference>
<evidence type="ECO:0000256" key="3">
    <source>
        <dbReference type="ARBA" id="ARBA00022475"/>
    </source>
</evidence>
<keyword evidence="2 9" id="KW-0813">Transport</keyword>
<dbReference type="GO" id="GO:0065002">
    <property type="term" value="P:intracellular protein transmembrane transport"/>
    <property type="evidence" value="ECO:0007669"/>
    <property type="project" value="UniProtKB-UniRule"/>
</dbReference>
<feature type="domain" description="Protein translocase subunit SecDF P1" evidence="11">
    <location>
        <begin position="62"/>
        <end position="118"/>
    </location>
</feature>
<protein>
    <recommendedName>
        <fullName evidence="9">Protein translocase subunit SecD</fullName>
    </recommendedName>
</protein>
<dbReference type="NCBIfam" id="TIGR01129">
    <property type="entry name" value="secD"/>
    <property type="match status" value="1"/>
</dbReference>
<reference evidence="13 14" key="1">
    <citation type="journal article" date="2019" name="ISME J.">
        <title>Genome analyses of uncultured TG2/ZB3 bacteria in 'Margulisbacteria' specifically attached to ectosymbiotic spirochetes of protists in the termite gut.</title>
        <authorList>
            <person name="Utami Y.D."/>
            <person name="Kuwahara H."/>
            <person name="Igai K."/>
            <person name="Murakami T."/>
            <person name="Sugaya K."/>
            <person name="Morikawa T."/>
            <person name="Nagura Y."/>
            <person name="Yuki M."/>
            <person name="Deevong P."/>
            <person name="Inoue T."/>
            <person name="Kihara K."/>
            <person name="Lo N."/>
            <person name="Yamada A."/>
            <person name="Ohkuma M."/>
            <person name="Hongoh Y."/>
        </authorList>
    </citation>
    <scope>NUCLEOTIDE SEQUENCE [LARGE SCALE GENOMIC DNA]</scope>
    <source>
        <strain evidence="13">NkOx7-02</strain>
    </source>
</reference>
<keyword evidence="5 9" id="KW-0653">Protein transport</keyword>
<evidence type="ECO:0000256" key="6">
    <source>
        <dbReference type="ARBA" id="ARBA00022989"/>
    </source>
</evidence>
<accession>A0A388TFW4</accession>
<dbReference type="HAMAP" id="MF_01463_B">
    <property type="entry name" value="SecD_B"/>
    <property type="match status" value="1"/>
</dbReference>
<dbReference type="InterPro" id="IPR048634">
    <property type="entry name" value="SecD_SecF_C"/>
</dbReference>
<name>A0A388TFW4_9BACT</name>
<sequence>MNKTLQNKLIMTAIFVLFLAAALVVWKIPIRYGLDLQGGTRLVIEAQDTDTVKVNQDVLTGVINVIDSRINGFGITEPTIQAKGSRQIVIEIPGASASENARAIALIGETALLEFKEAERVPGDLSLLSEKERTDFIGDGELAEYEQYDQRGNLVRTEQIILRKTVLTGNDLKFVVPSTGEYNQPVVSLEFTPEGARKFYAATLRSVGKPLAILLDGRIISAPNVNEPIAGGRAQISGSFTVQEMQDMVIKLRAGSLPVPIELVENKMVGPSLGADAVARSITAAWVALLLVALGMLILYRFNGLIACAALVIYATLVYAALVLLNATLTLPGIAGLILSVGMAVDANIIIYERLKEELRGGLAQSAAISKAFDKSLSAILDGNITTIIGTLFLFILGTGPIKGFAVTLLIGVILSMFSALVVTRLLMQNIYAAKESK</sequence>
<dbReference type="Pfam" id="PF21760">
    <property type="entry name" value="SecD_1st"/>
    <property type="match status" value="1"/>
</dbReference>
<dbReference type="InterPro" id="IPR055344">
    <property type="entry name" value="SecD_SecF_C_bact"/>
</dbReference>
<dbReference type="InterPro" id="IPR005791">
    <property type="entry name" value="SecD"/>
</dbReference>
<dbReference type="GO" id="GO:0005886">
    <property type="term" value="C:plasma membrane"/>
    <property type="evidence" value="ECO:0007669"/>
    <property type="project" value="UniProtKB-SubCell"/>
</dbReference>
<dbReference type="Gene3D" id="1.20.1640.10">
    <property type="entry name" value="Multidrug efflux transporter AcrB transmembrane domain"/>
    <property type="match status" value="1"/>
</dbReference>
<dbReference type="Pfam" id="PF22599">
    <property type="entry name" value="SecDF_P1_head"/>
    <property type="match status" value="1"/>
</dbReference>
<comment type="subunit">
    <text evidence="9">Forms a complex with SecF. Part of the essential Sec protein translocation apparatus which comprises SecA, SecYEG and auxiliary proteins SecDF. Other proteins may also be involved.</text>
</comment>
<keyword evidence="6 9" id="KW-1133">Transmembrane helix</keyword>
<evidence type="ECO:0000259" key="12">
    <source>
        <dbReference type="Pfam" id="PF22599"/>
    </source>
</evidence>
<proteinExistence type="inferred from homology"/>
<comment type="similarity">
    <text evidence="9">Belongs to the SecD/SecF family. SecD subfamily.</text>
</comment>
<feature type="transmembrane region" description="Helical" evidence="9">
    <location>
        <begin position="404"/>
        <end position="428"/>
    </location>
</feature>
<dbReference type="InterPro" id="IPR022813">
    <property type="entry name" value="SecD/SecF_arch_bac"/>
</dbReference>
<evidence type="ECO:0000256" key="9">
    <source>
        <dbReference type="HAMAP-Rule" id="MF_01463"/>
    </source>
</evidence>
<dbReference type="Pfam" id="PF07549">
    <property type="entry name" value="Sec_GG"/>
    <property type="match status" value="1"/>
</dbReference>
<evidence type="ECO:0000256" key="7">
    <source>
        <dbReference type="ARBA" id="ARBA00023010"/>
    </source>
</evidence>
<feature type="transmembrane region" description="Helical" evidence="9">
    <location>
        <begin position="379"/>
        <end position="398"/>
    </location>
</feature>
<comment type="function">
    <text evidence="9">Part of the Sec protein translocase complex. Interacts with the SecYEG preprotein conducting channel. SecDF uses the proton motive force (PMF) to complete protein translocation after the ATP-dependent function of SecA.</text>
</comment>
<dbReference type="Proteomes" id="UP000275925">
    <property type="component" value="Unassembled WGS sequence"/>
</dbReference>
<dbReference type="PRINTS" id="PR01755">
    <property type="entry name" value="SECFTRNLCASE"/>
</dbReference>
<comment type="caution">
    <text evidence="9">Lacks conserved residue(s) required for the propagation of feature annotation.</text>
</comment>
<comment type="subcellular location">
    <subcellularLocation>
        <location evidence="1 9">Cell membrane</location>
        <topology evidence="1 9">Multi-pass membrane protein</topology>
    </subcellularLocation>
</comment>
<dbReference type="FunFam" id="1.20.1640.10:FF:000004">
    <property type="entry name" value="Protein translocase subunit SecD"/>
    <property type="match status" value="1"/>
</dbReference>
<comment type="caution">
    <text evidence="13">The sequence shown here is derived from an EMBL/GenBank/DDBJ whole genome shotgun (WGS) entry which is preliminary data.</text>
</comment>
<keyword evidence="14" id="KW-1185">Reference proteome</keyword>
<dbReference type="EMBL" id="BGZO01000003">
    <property type="protein sequence ID" value="GBR75538.1"/>
    <property type="molecule type" value="Genomic_DNA"/>
</dbReference>
<feature type="domain" description="Protein export membrane protein SecD/SecF C-terminal" evidence="10">
    <location>
        <begin position="261"/>
        <end position="429"/>
    </location>
</feature>
<keyword evidence="4 9" id="KW-0812">Transmembrane</keyword>
<dbReference type="Pfam" id="PF02355">
    <property type="entry name" value="SecD_SecF_C"/>
    <property type="match status" value="1"/>
</dbReference>
<dbReference type="Gene3D" id="3.30.1360.200">
    <property type="match status" value="1"/>
</dbReference>